<reference evidence="2" key="1">
    <citation type="journal article" date="2014" name="Int. J. Syst. Evol. Microbiol.">
        <title>Complete genome sequence of Corynebacterium casei LMG S-19264T (=DSM 44701T), isolated from a smear-ripened cheese.</title>
        <authorList>
            <consortium name="US DOE Joint Genome Institute (JGI-PGF)"/>
            <person name="Walter F."/>
            <person name="Albersmeier A."/>
            <person name="Kalinowski J."/>
            <person name="Ruckert C."/>
        </authorList>
    </citation>
    <scope>NUCLEOTIDE SEQUENCE</scope>
    <source>
        <strain evidence="2">CGMCC 1.6333</strain>
    </source>
</reference>
<keyword evidence="1" id="KW-0812">Transmembrane</keyword>
<dbReference type="Proteomes" id="UP000618460">
    <property type="component" value="Unassembled WGS sequence"/>
</dbReference>
<keyword evidence="3" id="KW-1185">Reference proteome</keyword>
<dbReference type="OrthoDB" id="2664017at2"/>
<evidence type="ECO:0000313" key="2">
    <source>
        <dbReference type="EMBL" id="GGM24163.1"/>
    </source>
</evidence>
<reference evidence="2" key="2">
    <citation type="submission" date="2020-09" db="EMBL/GenBank/DDBJ databases">
        <authorList>
            <person name="Sun Q."/>
            <person name="Zhou Y."/>
        </authorList>
    </citation>
    <scope>NUCLEOTIDE SEQUENCE</scope>
    <source>
        <strain evidence="2">CGMCC 1.6333</strain>
    </source>
</reference>
<feature type="transmembrane region" description="Helical" evidence="1">
    <location>
        <begin position="128"/>
        <end position="149"/>
    </location>
</feature>
<protein>
    <submittedName>
        <fullName evidence="2">Uncharacterized protein</fullName>
    </submittedName>
</protein>
<accession>A0A917WQZ0</accession>
<feature type="transmembrane region" description="Helical" evidence="1">
    <location>
        <begin position="36"/>
        <end position="59"/>
    </location>
</feature>
<dbReference type="EMBL" id="BMLG01000002">
    <property type="protein sequence ID" value="GGM24163.1"/>
    <property type="molecule type" value="Genomic_DNA"/>
</dbReference>
<gene>
    <name evidence="2" type="ORF">GCM10011351_07380</name>
</gene>
<name>A0A917WQZ0_9BACI</name>
<comment type="caution">
    <text evidence="2">The sequence shown here is derived from an EMBL/GenBank/DDBJ whole genome shotgun (WGS) entry which is preliminary data.</text>
</comment>
<feature type="transmembrane region" description="Helical" evidence="1">
    <location>
        <begin position="65"/>
        <end position="85"/>
    </location>
</feature>
<feature type="transmembrane region" description="Helical" evidence="1">
    <location>
        <begin position="6"/>
        <end position="24"/>
    </location>
</feature>
<evidence type="ECO:0000256" key="1">
    <source>
        <dbReference type="SAM" id="Phobius"/>
    </source>
</evidence>
<dbReference type="NCBIfam" id="NF041644">
    <property type="entry name" value="CBO0543_fam"/>
    <property type="match status" value="1"/>
</dbReference>
<dbReference type="AlphaFoldDB" id="A0A917WQZ0"/>
<dbReference type="InterPro" id="IPR048147">
    <property type="entry name" value="CBO0543-like"/>
</dbReference>
<evidence type="ECO:0000313" key="3">
    <source>
        <dbReference type="Proteomes" id="UP000618460"/>
    </source>
</evidence>
<proteinExistence type="predicted"/>
<keyword evidence="1" id="KW-1133">Transmembrane helix</keyword>
<keyword evidence="1" id="KW-0472">Membrane</keyword>
<dbReference type="RefSeq" id="WP_117157254.1">
    <property type="nucleotide sequence ID" value="NZ_BMLG01000002.1"/>
</dbReference>
<feature type="transmembrane region" description="Helical" evidence="1">
    <location>
        <begin position="97"/>
        <end position="116"/>
    </location>
</feature>
<sequence>MGFDQIIMMLIWLSGITGFVVLTPKHLKRRLLLATFNFQALVWLCSLILVSNGFISYPIRDFPNAIDVLLATEYVLYPLLYGFHIIYKPKNLVTRRIYLLTSVSIITAIDVILVYFTDLVLYVHYTWYWKWITIFVLFHLTNITFNWFMKEEVAFENEKRVSP</sequence>
<organism evidence="2 3">
    <name type="scientific">Paraliobacillus quinghaiensis</name>
    <dbReference type="NCBI Taxonomy" id="470815"/>
    <lineage>
        <taxon>Bacteria</taxon>
        <taxon>Bacillati</taxon>
        <taxon>Bacillota</taxon>
        <taxon>Bacilli</taxon>
        <taxon>Bacillales</taxon>
        <taxon>Bacillaceae</taxon>
        <taxon>Paraliobacillus</taxon>
    </lineage>
</organism>